<dbReference type="PANTHER" id="PTHR11409">
    <property type="entry name" value="ADENOSINE DEAMINASE"/>
    <property type="match status" value="1"/>
</dbReference>
<evidence type="ECO:0000256" key="1">
    <source>
        <dbReference type="ARBA" id="ARBA00001947"/>
    </source>
</evidence>
<evidence type="ECO:0000256" key="2">
    <source>
        <dbReference type="ARBA" id="ARBA00004613"/>
    </source>
</evidence>
<evidence type="ECO:0000256" key="6">
    <source>
        <dbReference type="ARBA" id="ARBA00022525"/>
    </source>
</evidence>
<name>A0A8K0SIS0_9HYPO</name>
<feature type="domain" description="Adenosine deaminase" evidence="13">
    <location>
        <begin position="382"/>
        <end position="527"/>
    </location>
</feature>
<keyword evidence="15" id="KW-1185">Reference proteome</keyword>
<evidence type="ECO:0000256" key="10">
    <source>
        <dbReference type="ARBA" id="ARBA00022833"/>
    </source>
</evidence>
<dbReference type="Gene3D" id="3.20.20.140">
    <property type="entry name" value="Metal-dependent hydrolases"/>
    <property type="match status" value="1"/>
</dbReference>
<keyword evidence="9" id="KW-0378">Hydrolase</keyword>
<dbReference type="GO" id="GO:0004000">
    <property type="term" value="F:adenosine deaminase activity"/>
    <property type="evidence" value="ECO:0007669"/>
    <property type="project" value="TreeGrafter"/>
</dbReference>
<dbReference type="EC" id="3.5.4.4" evidence="4"/>
<sequence>MYLFKFLVHLLLAGSAAAAAPDRVKPDNNAVAGYTKARNELLELETRQRQDYEFRHALTPNCKEAHRIVGKIRQEEIDTVWAQNGDFAGEMFALARQKIGTTKLWKIVKRMPKGALLHAHLAAMLPYDNLISIVMRTKGMTIAANQSLATAESRKAAQIWFSYNTSIVDVDIYSTGYIKEEQVLLTKAAREFPGGNRAFRKWVKSKMTIHRNDAIQHYRGVDNIWAVFEPLFGPPGTMINYEPVFRTFLQHLFQGLVDDRISWVEIRAGDARRRVIHPDGGPQDPSPDAFWDIMTEELNKFRENFRARKDGDEFYGARIIWSDLRSRNKTVITEGMKQALDRKKKFPKLFGGYDLISQEDTGRTLLDLAPELLGFQKEARDRKLSMPFFFHAGETLGDGNATDKNLFDALQLRSRRIGHGFSLYKHPLLMQRAIEQHMLVEACPISNEVLRLATDILHHPLPAMIAHGVPTAISSDDPAMLGQDIAGLSYDFYQVIQAFDNVGLAGLGALAQNSLVWSNFEDQDDEAWINGIERGAAGRGTKGRRIRHWNTQWEAYCEEILNDYSEYR</sequence>
<dbReference type="Proteomes" id="UP000813444">
    <property type="component" value="Unassembled WGS sequence"/>
</dbReference>
<evidence type="ECO:0000256" key="3">
    <source>
        <dbReference type="ARBA" id="ARBA00006083"/>
    </source>
</evidence>
<dbReference type="PROSITE" id="PS00485">
    <property type="entry name" value="A_DEAMINASE"/>
    <property type="match status" value="1"/>
</dbReference>
<dbReference type="EMBL" id="JAGPNK010000014">
    <property type="protein sequence ID" value="KAH7309208.1"/>
    <property type="molecule type" value="Genomic_DNA"/>
</dbReference>
<evidence type="ECO:0000259" key="13">
    <source>
        <dbReference type="Pfam" id="PF00962"/>
    </source>
</evidence>
<keyword evidence="10" id="KW-0862">Zinc</keyword>
<evidence type="ECO:0000256" key="5">
    <source>
        <dbReference type="ARBA" id="ARBA00018099"/>
    </source>
</evidence>
<gene>
    <name evidence="14" type="ORF">B0I35DRAFT_441710</name>
</gene>
<reference evidence="14" key="1">
    <citation type="journal article" date="2021" name="Nat. Commun.">
        <title>Genetic determinants of endophytism in the Arabidopsis root mycobiome.</title>
        <authorList>
            <person name="Mesny F."/>
            <person name="Miyauchi S."/>
            <person name="Thiergart T."/>
            <person name="Pickel B."/>
            <person name="Atanasova L."/>
            <person name="Karlsson M."/>
            <person name="Huettel B."/>
            <person name="Barry K.W."/>
            <person name="Haridas S."/>
            <person name="Chen C."/>
            <person name="Bauer D."/>
            <person name="Andreopoulos W."/>
            <person name="Pangilinan J."/>
            <person name="LaButti K."/>
            <person name="Riley R."/>
            <person name="Lipzen A."/>
            <person name="Clum A."/>
            <person name="Drula E."/>
            <person name="Henrissat B."/>
            <person name="Kohler A."/>
            <person name="Grigoriev I.V."/>
            <person name="Martin F.M."/>
            <person name="Hacquard S."/>
        </authorList>
    </citation>
    <scope>NUCLEOTIDE SEQUENCE</scope>
    <source>
        <strain evidence="14">MPI-CAGE-CH-0235</strain>
    </source>
</reference>
<dbReference type="InterPro" id="IPR001365">
    <property type="entry name" value="A_deaminase_dom"/>
</dbReference>
<dbReference type="GO" id="GO:0005576">
    <property type="term" value="C:extracellular region"/>
    <property type="evidence" value="ECO:0007669"/>
    <property type="project" value="UniProtKB-SubCell"/>
</dbReference>
<comment type="caution">
    <text evidence="14">The sequence shown here is derived from an EMBL/GenBank/DDBJ whole genome shotgun (WGS) entry which is preliminary data.</text>
</comment>
<dbReference type="GO" id="GO:0009168">
    <property type="term" value="P:purine ribonucleoside monophosphate biosynthetic process"/>
    <property type="evidence" value="ECO:0007669"/>
    <property type="project" value="InterPro"/>
</dbReference>
<evidence type="ECO:0000256" key="7">
    <source>
        <dbReference type="ARBA" id="ARBA00022723"/>
    </source>
</evidence>
<accession>A0A8K0SIS0</accession>
<evidence type="ECO:0000313" key="14">
    <source>
        <dbReference type="EMBL" id="KAH7309208.1"/>
    </source>
</evidence>
<evidence type="ECO:0000256" key="9">
    <source>
        <dbReference type="ARBA" id="ARBA00022801"/>
    </source>
</evidence>
<dbReference type="GO" id="GO:0046103">
    <property type="term" value="P:inosine biosynthetic process"/>
    <property type="evidence" value="ECO:0007669"/>
    <property type="project" value="TreeGrafter"/>
</dbReference>
<dbReference type="InterPro" id="IPR006330">
    <property type="entry name" value="Ado/ade_deaminase"/>
</dbReference>
<feature type="signal peptide" evidence="12">
    <location>
        <begin position="1"/>
        <end position="18"/>
    </location>
</feature>
<evidence type="ECO:0000256" key="11">
    <source>
        <dbReference type="ARBA" id="ARBA00047764"/>
    </source>
</evidence>
<evidence type="ECO:0000313" key="15">
    <source>
        <dbReference type="Proteomes" id="UP000813444"/>
    </source>
</evidence>
<dbReference type="SUPFAM" id="SSF51556">
    <property type="entry name" value="Metallo-dependent hydrolases"/>
    <property type="match status" value="1"/>
</dbReference>
<dbReference type="GO" id="GO:0006154">
    <property type="term" value="P:adenosine catabolic process"/>
    <property type="evidence" value="ECO:0007669"/>
    <property type="project" value="TreeGrafter"/>
</dbReference>
<keyword evidence="6" id="KW-0964">Secreted</keyword>
<comment type="subcellular location">
    <subcellularLocation>
        <location evidence="2">Secreted</location>
    </subcellularLocation>
</comment>
<organism evidence="14 15">
    <name type="scientific">Stachybotrys elegans</name>
    <dbReference type="NCBI Taxonomy" id="80388"/>
    <lineage>
        <taxon>Eukaryota</taxon>
        <taxon>Fungi</taxon>
        <taxon>Dikarya</taxon>
        <taxon>Ascomycota</taxon>
        <taxon>Pezizomycotina</taxon>
        <taxon>Sordariomycetes</taxon>
        <taxon>Hypocreomycetidae</taxon>
        <taxon>Hypocreales</taxon>
        <taxon>Stachybotryaceae</taxon>
        <taxon>Stachybotrys</taxon>
    </lineage>
</organism>
<comment type="cofactor">
    <cofactor evidence="1">
        <name>Zn(2+)</name>
        <dbReference type="ChEBI" id="CHEBI:29105"/>
    </cofactor>
</comment>
<keyword evidence="8 12" id="KW-0732">Signal</keyword>
<dbReference type="FunFam" id="3.20.20.140:FF:000017">
    <property type="entry name" value="Adenosine deaminase 2"/>
    <property type="match status" value="1"/>
</dbReference>
<dbReference type="PANTHER" id="PTHR11409:SF39">
    <property type="entry name" value="ADENOSINE DEAMINASE 2"/>
    <property type="match status" value="1"/>
</dbReference>
<keyword evidence="7" id="KW-0479">Metal-binding</keyword>
<dbReference type="InterPro" id="IPR006650">
    <property type="entry name" value="A/AMP_deam_AS"/>
</dbReference>
<comment type="similarity">
    <text evidence="3">Belongs to the metallo-dependent hydrolases superfamily. Adenosine and AMP deaminases family. ADGF subfamily.</text>
</comment>
<evidence type="ECO:0000256" key="12">
    <source>
        <dbReference type="SAM" id="SignalP"/>
    </source>
</evidence>
<dbReference type="GO" id="GO:0046872">
    <property type="term" value="F:metal ion binding"/>
    <property type="evidence" value="ECO:0007669"/>
    <property type="project" value="UniProtKB-KW"/>
</dbReference>
<dbReference type="Pfam" id="PF00962">
    <property type="entry name" value="A_deaminase"/>
    <property type="match status" value="1"/>
</dbReference>
<dbReference type="OrthoDB" id="7202371at2759"/>
<dbReference type="AlphaFoldDB" id="A0A8K0SIS0"/>
<evidence type="ECO:0000256" key="8">
    <source>
        <dbReference type="ARBA" id="ARBA00022729"/>
    </source>
</evidence>
<evidence type="ECO:0000256" key="4">
    <source>
        <dbReference type="ARBA" id="ARBA00012784"/>
    </source>
</evidence>
<dbReference type="InterPro" id="IPR032466">
    <property type="entry name" value="Metal_Hydrolase"/>
</dbReference>
<feature type="chain" id="PRO_5035459262" description="Adenosine deaminase" evidence="12">
    <location>
        <begin position="19"/>
        <end position="568"/>
    </location>
</feature>
<comment type="catalytic activity">
    <reaction evidence="11">
        <text>adenosine + H2O + H(+) = inosine + NH4(+)</text>
        <dbReference type="Rhea" id="RHEA:24408"/>
        <dbReference type="ChEBI" id="CHEBI:15377"/>
        <dbReference type="ChEBI" id="CHEBI:15378"/>
        <dbReference type="ChEBI" id="CHEBI:16335"/>
        <dbReference type="ChEBI" id="CHEBI:17596"/>
        <dbReference type="ChEBI" id="CHEBI:28938"/>
        <dbReference type="EC" id="3.5.4.4"/>
    </reaction>
</comment>
<protein>
    <recommendedName>
        <fullName evidence="5">Adenosine deaminase</fullName>
        <ecNumber evidence="4">3.5.4.4</ecNumber>
    </recommendedName>
</protein>
<proteinExistence type="inferred from homology"/>